<keyword evidence="8 10" id="KW-0460">Magnesium</keyword>
<keyword evidence="7 10" id="KW-0378">Hydrolase</keyword>
<dbReference type="InterPro" id="IPR006439">
    <property type="entry name" value="HAD-SF_hydro_IA"/>
</dbReference>
<dbReference type="Gene3D" id="1.10.150.240">
    <property type="entry name" value="Putative phosphatase, domain 2"/>
    <property type="match status" value="1"/>
</dbReference>
<dbReference type="InterPro" id="IPR050155">
    <property type="entry name" value="HAD-like_hydrolase_sf"/>
</dbReference>
<comment type="function">
    <text evidence="10">Specifically catalyzes the dephosphorylation of 2-phosphoglycolate. Is involved in the dissimilation of the intracellular 2-phosphoglycolate formed during the DNA repair of 3'-phosphoglycolate ends, a major class of DNA lesions induced by oxidative stress.</text>
</comment>
<comment type="catalytic activity">
    <reaction evidence="1 10">
        <text>2-phosphoglycolate + H2O = glycolate + phosphate</text>
        <dbReference type="Rhea" id="RHEA:14369"/>
        <dbReference type="ChEBI" id="CHEBI:15377"/>
        <dbReference type="ChEBI" id="CHEBI:29805"/>
        <dbReference type="ChEBI" id="CHEBI:43474"/>
        <dbReference type="ChEBI" id="CHEBI:58033"/>
        <dbReference type="EC" id="3.1.3.18"/>
    </reaction>
</comment>
<keyword evidence="9 10" id="KW-0119">Carbohydrate metabolism</keyword>
<accession>A0ABZ0HQT8</accession>
<feature type="binding site" evidence="10">
    <location>
        <position position="176"/>
    </location>
    <ligand>
        <name>Mg(2+)</name>
        <dbReference type="ChEBI" id="CHEBI:18420"/>
    </ligand>
</feature>
<evidence type="ECO:0000256" key="1">
    <source>
        <dbReference type="ARBA" id="ARBA00000830"/>
    </source>
</evidence>
<dbReference type="InterPro" id="IPR036412">
    <property type="entry name" value="HAD-like_sf"/>
</dbReference>
<evidence type="ECO:0000256" key="3">
    <source>
        <dbReference type="ARBA" id="ARBA00004818"/>
    </source>
</evidence>
<feature type="active site" description="Nucleophile" evidence="10">
    <location>
        <position position="14"/>
    </location>
</feature>
<dbReference type="Pfam" id="PF13419">
    <property type="entry name" value="HAD_2"/>
    <property type="match status" value="1"/>
</dbReference>
<evidence type="ECO:0000313" key="11">
    <source>
        <dbReference type="EMBL" id="WOJ89135.1"/>
    </source>
</evidence>
<dbReference type="PANTHER" id="PTHR43434">
    <property type="entry name" value="PHOSPHOGLYCOLATE PHOSPHATASE"/>
    <property type="match status" value="1"/>
</dbReference>
<dbReference type="GO" id="GO:0016787">
    <property type="term" value="F:hydrolase activity"/>
    <property type="evidence" value="ECO:0007669"/>
    <property type="project" value="UniProtKB-KW"/>
</dbReference>
<keyword evidence="6 10" id="KW-0479">Metal-binding</keyword>
<dbReference type="Gene3D" id="3.40.50.1000">
    <property type="entry name" value="HAD superfamily/HAD-like"/>
    <property type="match status" value="1"/>
</dbReference>
<evidence type="ECO:0000256" key="5">
    <source>
        <dbReference type="ARBA" id="ARBA00013078"/>
    </source>
</evidence>
<comment type="pathway">
    <text evidence="3 10">Organic acid metabolism; glycolate biosynthesis; glycolate from 2-phosphoglycolate: step 1/1.</text>
</comment>
<dbReference type="EC" id="3.1.3.18" evidence="5 10"/>
<organism evidence="11 12">
    <name type="scientific">Methylocapsa polymorpha</name>
    <dbReference type="NCBI Taxonomy" id="3080828"/>
    <lineage>
        <taxon>Bacteria</taxon>
        <taxon>Pseudomonadati</taxon>
        <taxon>Pseudomonadota</taxon>
        <taxon>Alphaproteobacteria</taxon>
        <taxon>Hyphomicrobiales</taxon>
        <taxon>Beijerinckiaceae</taxon>
        <taxon>Methylocapsa</taxon>
    </lineage>
</organism>
<dbReference type="InterPro" id="IPR023198">
    <property type="entry name" value="PGP-like_dom2"/>
</dbReference>
<proteinExistence type="inferred from homology"/>
<dbReference type="NCBIfam" id="TIGR01549">
    <property type="entry name" value="HAD-SF-IA-v1"/>
    <property type="match status" value="1"/>
</dbReference>
<protein>
    <recommendedName>
        <fullName evidence="5 10">Phosphoglycolate phosphatase</fullName>
        <shortName evidence="10">PGP</shortName>
        <shortName evidence="10">PGPase</shortName>
        <ecNumber evidence="5 10">3.1.3.18</ecNumber>
    </recommendedName>
</protein>
<evidence type="ECO:0000256" key="10">
    <source>
        <dbReference type="HAMAP-Rule" id="MF_00495"/>
    </source>
</evidence>
<dbReference type="RefSeq" id="WP_407338578.1">
    <property type="nucleotide sequence ID" value="NZ_CP136862.1"/>
</dbReference>
<comment type="cofactor">
    <cofactor evidence="2 10">
        <name>Mg(2+)</name>
        <dbReference type="ChEBI" id="CHEBI:18420"/>
    </cofactor>
</comment>
<comment type="similarity">
    <text evidence="4 10">Belongs to the HAD-like hydrolase superfamily. CbbY/CbbZ/Gph/YieH family.</text>
</comment>
<dbReference type="HAMAP" id="MF_00495">
    <property type="entry name" value="GPH_hydrolase_bact"/>
    <property type="match status" value="1"/>
</dbReference>
<dbReference type="PANTHER" id="PTHR43434:SF1">
    <property type="entry name" value="PHOSPHOGLYCOLATE PHOSPHATASE"/>
    <property type="match status" value="1"/>
</dbReference>
<evidence type="ECO:0000313" key="12">
    <source>
        <dbReference type="Proteomes" id="UP001626536"/>
    </source>
</evidence>
<evidence type="ECO:0000256" key="4">
    <source>
        <dbReference type="ARBA" id="ARBA00006171"/>
    </source>
</evidence>
<evidence type="ECO:0000256" key="9">
    <source>
        <dbReference type="ARBA" id="ARBA00023277"/>
    </source>
</evidence>
<evidence type="ECO:0000256" key="6">
    <source>
        <dbReference type="ARBA" id="ARBA00022723"/>
    </source>
</evidence>
<dbReference type="Proteomes" id="UP001626536">
    <property type="component" value="Chromosome"/>
</dbReference>
<evidence type="ECO:0000256" key="7">
    <source>
        <dbReference type="ARBA" id="ARBA00022801"/>
    </source>
</evidence>
<sequence length="232" mass="24851">MQQDPQTQPLLVFDLDGTLADTAGDLVSTLNAILEREGLSGIAFDEARAMVGAGARALVQRGLAAHGVNASEARLDELFAEFLAHYEAHIADATVLYPGVAEALNRFEGAGWGFAVCTNKIEYPSVLLLTALGVAERFRAICGKDTFAVSKPDGEALLQTIARAGGDRRRAIMVGDSKTDIDTARNANIPVVAVDFGYTDKPVSTFKPDRIISHFDELWDAVEGLGEVFRVA</sequence>
<dbReference type="InterPro" id="IPR041492">
    <property type="entry name" value="HAD_2"/>
</dbReference>
<feature type="binding site" evidence="10">
    <location>
        <position position="16"/>
    </location>
    <ligand>
        <name>Mg(2+)</name>
        <dbReference type="ChEBI" id="CHEBI:18420"/>
    </ligand>
</feature>
<reference evidence="11 12" key="1">
    <citation type="submission" date="2023-10" db="EMBL/GenBank/DDBJ databases">
        <title>Novel methanotroph of the genus Methylocapsa from a subarctic wetland.</title>
        <authorList>
            <person name="Belova S.E."/>
            <person name="Oshkin I.Y."/>
            <person name="Miroshnikov K."/>
            <person name="Dedysh S.N."/>
        </authorList>
    </citation>
    <scope>NUCLEOTIDE SEQUENCE [LARGE SCALE GENOMIC DNA]</scope>
    <source>
        <strain evidence="11 12">RX1</strain>
    </source>
</reference>
<evidence type="ECO:0000256" key="8">
    <source>
        <dbReference type="ARBA" id="ARBA00022842"/>
    </source>
</evidence>
<dbReference type="SFLD" id="SFLDG01129">
    <property type="entry name" value="C1.5:_HAD__Beta-PGM__Phosphata"/>
    <property type="match status" value="1"/>
</dbReference>
<keyword evidence="12" id="KW-1185">Reference proteome</keyword>
<evidence type="ECO:0000256" key="2">
    <source>
        <dbReference type="ARBA" id="ARBA00001946"/>
    </source>
</evidence>
<dbReference type="SFLD" id="SFLDS00003">
    <property type="entry name" value="Haloacid_Dehalogenase"/>
    <property type="match status" value="1"/>
</dbReference>
<gene>
    <name evidence="11" type="ORF">RZS28_15185</name>
</gene>
<name>A0ABZ0HQT8_9HYPH</name>
<dbReference type="InterPro" id="IPR023214">
    <property type="entry name" value="HAD_sf"/>
</dbReference>
<dbReference type="SUPFAM" id="SSF56784">
    <property type="entry name" value="HAD-like"/>
    <property type="match status" value="1"/>
</dbReference>
<feature type="binding site" evidence="10">
    <location>
        <position position="14"/>
    </location>
    <ligand>
        <name>Mg(2+)</name>
        <dbReference type="ChEBI" id="CHEBI:18420"/>
    </ligand>
</feature>
<dbReference type="EMBL" id="CP136862">
    <property type="protein sequence ID" value="WOJ89135.1"/>
    <property type="molecule type" value="Genomic_DNA"/>
</dbReference>
<dbReference type="InterPro" id="IPR037512">
    <property type="entry name" value="PGPase_prok"/>
</dbReference>